<gene>
    <name evidence="6" type="ORF">HMPREF9248_0906</name>
</gene>
<evidence type="ECO:0000313" key="6">
    <source>
        <dbReference type="EMBL" id="EFL44310.1"/>
    </source>
</evidence>
<dbReference type="SUPFAM" id="SSF51905">
    <property type="entry name" value="FAD/NAD(P)-binding domain"/>
    <property type="match status" value="1"/>
</dbReference>
<evidence type="ECO:0000256" key="1">
    <source>
        <dbReference type="ARBA" id="ARBA00022630"/>
    </source>
</evidence>
<comment type="caution">
    <text evidence="6">The sequence shown here is derived from an EMBL/GenBank/DDBJ whole genome shotgun (WGS) entry which is preliminary data.</text>
</comment>
<keyword evidence="7" id="KW-1185">Reference proteome</keyword>
<accession>A0ABN0B0G1</accession>
<protein>
    <submittedName>
        <fullName evidence="6">Alkyl hydroperoxide reductase F subunit</fullName>
    </submittedName>
</protein>
<evidence type="ECO:0000256" key="3">
    <source>
        <dbReference type="ARBA" id="ARBA00048132"/>
    </source>
</evidence>
<dbReference type="PANTHER" id="PTHR48105">
    <property type="entry name" value="THIOREDOXIN REDUCTASE 1-RELATED-RELATED"/>
    <property type="match status" value="1"/>
</dbReference>
<evidence type="ECO:0000256" key="2">
    <source>
        <dbReference type="ARBA" id="ARBA00023002"/>
    </source>
</evidence>
<dbReference type="InterPro" id="IPR036188">
    <property type="entry name" value="FAD/NAD-bd_sf"/>
</dbReference>
<dbReference type="InterPro" id="IPR044142">
    <property type="entry name" value="AhpF_NTD_N"/>
</dbReference>
<dbReference type="Proteomes" id="UP000004431">
    <property type="component" value="Unassembled WGS sequence"/>
</dbReference>
<reference evidence="6 7" key="1">
    <citation type="submission" date="2010-08" db="EMBL/GenBank/DDBJ databases">
        <authorList>
            <person name="Durkin A.S."/>
            <person name="Madupu R."/>
            <person name="Torralba M."/>
            <person name="Gillis M."/>
            <person name="Methe B."/>
            <person name="Sutton G."/>
            <person name="Nelson K.E."/>
        </authorList>
    </citation>
    <scope>NUCLEOTIDE SEQUENCE [LARGE SCALE GENOMIC DNA]</scope>
    <source>
        <strain evidence="6 7">PB189-T1-4</strain>
    </source>
</reference>
<dbReference type="InterPro" id="IPR050097">
    <property type="entry name" value="Ferredoxin-NADP_redctase_2"/>
</dbReference>
<comment type="catalytic activity">
    <reaction evidence="3">
        <text>[thioredoxin]-dithiol + NADP(+) = [thioredoxin]-disulfide + NADPH + H(+)</text>
        <dbReference type="Rhea" id="RHEA:20345"/>
        <dbReference type="Rhea" id="RHEA-COMP:10698"/>
        <dbReference type="Rhea" id="RHEA-COMP:10700"/>
        <dbReference type="ChEBI" id="CHEBI:15378"/>
        <dbReference type="ChEBI" id="CHEBI:29950"/>
        <dbReference type="ChEBI" id="CHEBI:50058"/>
        <dbReference type="ChEBI" id="CHEBI:57783"/>
        <dbReference type="ChEBI" id="CHEBI:58349"/>
        <dbReference type="EC" id="1.8.1.9"/>
    </reaction>
</comment>
<evidence type="ECO:0000313" key="7">
    <source>
        <dbReference type="Proteomes" id="UP000004431"/>
    </source>
</evidence>
<organism evidence="6 7">
    <name type="scientific">Fannyhessea vaginae PB189-T1-4</name>
    <dbReference type="NCBI Taxonomy" id="866774"/>
    <lineage>
        <taxon>Bacteria</taxon>
        <taxon>Bacillati</taxon>
        <taxon>Actinomycetota</taxon>
        <taxon>Coriobacteriia</taxon>
        <taxon>Coriobacteriales</taxon>
        <taxon>Atopobiaceae</taxon>
        <taxon>Fannyhessea</taxon>
    </lineage>
</organism>
<dbReference type="NCBIfam" id="TIGR03143">
    <property type="entry name" value="AhpF_homolog"/>
    <property type="match status" value="1"/>
</dbReference>
<dbReference type="InterPro" id="IPR023753">
    <property type="entry name" value="FAD/NAD-binding_dom"/>
</dbReference>
<dbReference type="InterPro" id="IPR036249">
    <property type="entry name" value="Thioredoxin-like_sf"/>
</dbReference>
<dbReference type="RefSeq" id="WP_006304021.1">
    <property type="nucleotide sequence ID" value="NZ_AEDQ01000017.1"/>
</dbReference>
<dbReference type="PRINTS" id="PR00368">
    <property type="entry name" value="FADPNR"/>
</dbReference>
<proteinExistence type="predicted"/>
<dbReference type="InterPro" id="IPR012336">
    <property type="entry name" value="Thioredoxin-like_fold"/>
</dbReference>
<name>A0ABN0B0G1_9ACTN</name>
<feature type="domain" description="FAD/NAD(P)-binding" evidence="4">
    <location>
        <begin position="17"/>
        <end position="307"/>
    </location>
</feature>
<dbReference type="Pfam" id="PF13192">
    <property type="entry name" value="Thioredoxin_3"/>
    <property type="match status" value="1"/>
</dbReference>
<feature type="domain" description="Thioredoxin-like fold" evidence="5">
    <location>
        <begin position="484"/>
        <end position="542"/>
    </location>
</feature>
<dbReference type="CDD" id="cd02974">
    <property type="entry name" value="AhpF_NTD_N"/>
    <property type="match status" value="1"/>
</dbReference>
<dbReference type="SUPFAM" id="SSF52833">
    <property type="entry name" value="Thioredoxin-like"/>
    <property type="match status" value="2"/>
</dbReference>
<keyword evidence="2" id="KW-0560">Oxidoreductase</keyword>
<dbReference type="EMBL" id="AEDQ01000017">
    <property type="protein sequence ID" value="EFL44310.1"/>
    <property type="molecule type" value="Genomic_DNA"/>
</dbReference>
<evidence type="ECO:0000259" key="4">
    <source>
        <dbReference type="Pfam" id="PF07992"/>
    </source>
</evidence>
<dbReference type="Pfam" id="PF07992">
    <property type="entry name" value="Pyr_redox_2"/>
    <property type="match status" value="1"/>
</dbReference>
<dbReference type="InterPro" id="IPR017561">
    <property type="entry name" value="AhpF_homologue_put"/>
</dbReference>
<sequence length="561" mass="60666">MTEQLTQPHITDDSTMYDAIVVGGGPAGLTAGIYLARARYRVLILEKKEFGGRITITNEVVNYPGVERVSGRELTETMRKQAESFGAELMLAQVTNIEADGDIKVVHTSKGDFKCFGILLAIGSAPRQLGFPGEKKFQGHGVAYCATCDGEFFTGKDIFVVGGGYAAAEESVFLTKYAKHVHILIREDDFTCAPASSEAARHNDKITIHTHTEVQKLEGDTTPRVLVTKNNKTGELTRYTADEGDTFGVFVLAGYAPETELVKNIVELDSRGNIITDAYQKTSTDGIYAAGDVCVKNLRQVVTATGDAACASTAMERHLAAMQKKTGIIPPRPTSRVASAQKEREVQGTAAQHTTAPTSELFTETMIEQLKPLFDRMENKVVLKLYTDSSNLSNELTGYISELVSLSDKLSLVHATNEECAALDALPCVRVCKADGTPTTLAFHGVPAGHEFTSFMLGIYNVAGPGQALSREQQAAIAALSSHDIKLLVSLSCTMCPETVTATQRIAAANPAIRAEVYDIAHYPELKNKYNVMSVPCIVIDDGAHIDFGRKNIDAMLELIS</sequence>
<dbReference type="Gene3D" id="3.50.50.60">
    <property type="entry name" value="FAD/NAD(P)-binding domain"/>
    <property type="match status" value="2"/>
</dbReference>
<evidence type="ECO:0000259" key="5">
    <source>
        <dbReference type="Pfam" id="PF13192"/>
    </source>
</evidence>
<keyword evidence="1" id="KW-0285">Flavoprotein</keyword>
<dbReference type="PRINTS" id="PR00469">
    <property type="entry name" value="PNDRDTASEII"/>
</dbReference>
<dbReference type="Gene3D" id="3.40.30.80">
    <property type="match status" value="1"/>
</dbReference>